<evidence type="ECO:0000259" key="3">
    <source>
        <dbReference type="Pfam" id="PF14309"/>
    </source>
</evidence>
<name>A0A7N0UPZ3_KALFE</name>
<feature type="compositionally biased region" description="Basic residues" evidence="1">
    <location>
        <begin position="272"/>
        <end position="286"/>
    </location>
</feature>
<evidence type="ECO:0008006" key="6">
    <source>
        <dbReference type="Google" id="ProtNLM"/>
    </source>
</evidence>
<evidence type="ECO:0000259" key="2">
    <source>
        <dbReference type="Pfam" id="PF12552"/>
    </source>
</evidence>
<feature type="compositionally biased region" description="Basic and acidic residues" evidence="1">
    <location>
        <begin position="349"/>
        <end position="364"/>
    </location>
</feature>
<dbReference type="Gramene" id="Kaladp0081s0018.7.v1.1">
    <property type="protein sequence ID" value="Kaladp0081s0018.7.v1.1"/>
    <property type="gene ID" value="Kaladp0081s0018.v1.1"/>
</dbReference>
<feature type="region of interest" description="Disordered" evidence="1">
    <location>
        <begin position="461"/>
        <end position="504"/>
    </location>
</feature>
<evidence type="ECO:0000256" key="1">
    <source>
        <dbReference type="SAM" id="MobiDB-lite"/>
    </source>
</evidence>
<evidence type="ECO:0000313" key="4">
    <source>
        <dbReference type="EnsemblPlants" id="Kaladp0081s0018.7.v1.1"/>
    </source>
</evidence>
<feature type="compositionally biased region" description="Polar residues" evidence="1">
    <location>
        <begin position="471"/>
        <end position="487"/>
    </location>
</feature>
<dbReference type="Pfam" id="PF14309">
    <property type="entry name" value="DUF4378"/>
    <property type="match status" value="1"/>
</dbReference>
<feature type="region of interest" description="Disordered" evidence="1">
    <location>
        <begin position="262"/>
        <end position="287"/>
    </location>
</feature>
<feature type="region of interest" description="Disordered" evidence="1">
    <location>
        <begin position="102"/>
        <end position="142"/>
    </location>
</feature>
<proteinExistence type="predicted"/>
<feature type="region of interest" description="Disordered" evidence="1">
    <location>
        <begin position="346"/>
        <end position="432"/>
    </location>
</feature>
<dbReference type="PANTHER" id="PTHR47212">
    <property type="entry name" value="ADHESIN-LIKE PROTEIN, PUTATIVE (DUF3741)-RELATED"/>
    <property type="match status" value="1"/>
</dbReference>
<dbReference type="EnsemblPlants" id="Kaladp0081s0018.8.v1.1">
    <property type="protein sequence ID" value="Kaladp0081s0018.8.v1.1"/>
    <property type="gene ID" value="Kaladp0081s0018.v1.1"/>
</dbReference>
<dbReference type="EnsemblPlants" id="Kaladp0081s0018.1.v1.1">
    <property type="protein sequence ID" value="Kaladp0081s0018.1.v1.1"/>
    <property type="gene ID" value="Kaladp0081s0018.v1.1"/>
</dbReference>
<keyword evidence="5" id="KW-1185">Reference proteome</keyword>
<evidence type="ECO:0000313" key="5">
    <source>
        <dbReference type="Proteomes" id="UP000594263"/>
    </source>
</evidence>
<dbReference type="EnsemblPlants" id="Kaladp0081s0018.7.v1.1">
    <property type="protein sequence ID" value="Kaladp0081s0018.7.v1.1"/>
    <property type="gene ID" value="Kaladp0081s0018.v1.1"/>
</dbReference>
<feature type="compositionally biased region" description="Low complexity" evidence="1">
    <location>
        <begin position="421"/>
        <end position="432"/>
    </location>
</feature>
<dbReference type="Gramene" id="Kaladp0081s0018.8.v1.1">
    <property type="protein sequence ID" value="Kaladp0081s0018.8.v1.1"/>
    <property type="gene ID" value="Kaladp0081s0018.v1.1"/>
</dbReference>
<reference evidence="4" key="1">
    <citation type="submission" date="2021-01" db="UniProtKB">
        <authorList>
            <consortium name="EnsemblPlants"/>
        </authorList>
    </citation>
    <scope>IDENTIFICATION</scope>
</reference>
<feature type="domain" description="DUF4378" evidence="3">
    <location>
        <begin position="711"/>
        <end position="857"/>
    </location>
</feature>
<feature type="compositionally biased region" description="Basic and acidic residues" evidence="1">
    <location>
        <begin position="262"/>
        <end position="271"/>
    </location>
</feature>
<dbReference type="InterPro" id="IPR025486">
    <property type="entry name" value="DUF4378"/>
</dbReference>
<dbReference type="PANTHER" id="PTHR47212:SF4">
    <property type="entry name" value="ADHESIN-LIKE PROTEIN, PUTATIVE (DUF3741)-RELATED"/>
    <property type="match status" value="1"/>
</dbReference>
<accession>A0A7N0UPZ3</accession>
<dbReference type="Proteomes" id="UP000594263">
    <property type="component" value="Unplaced"/>
</dbReference>
<dbReference type="InterPro" id="IPR022212">
    <property type="entry name" value="DUF3741"/>
</dbReference>
<dbReference type="OMA" id="AWMDIRS"/>
<dbReference type="Gramene" id="Kaladp0081s0018.1.v1.1">
    <property type="protein sequence ID" value="Kaladp0081s0018.1.v1.1"/>
    <property type="gene ID" value="Kaladp0081s0018.v1.1"/>
</dbReference>
<dbReference type="Pfam" id="PF12552">
    <property type="entry name" value="DUF3741"/>
    <property type="match status" value="1"/>
</dbReference>
<feature type="compositionally biased region" description="Basic and acidic residues" evidence="1">
    <location>
        <begin position="402"/>
        <end position="414"/>
    </location>
</feature>
<feature type="compositionally biased region" description="Polar residues" evidence="1">
    <location>
        <begin position="109"/>
        <end position="132"/>
    </location>
</feature>
<dbReference type="AlphaFoldDB" id="A0A7N0UPZ3"/>
<feature type="domain" description="DUF3741" evidence="2">
    <location>
        <begin position="206"/>
        <end position="246"/>
    </location>
</feature>
<sequence length="881" mass="99345">MGKIPHRRIIRSEKDHIGCMWGFISIFYFRRGGYHRKLLADKRSGNKVLSVSTGIGGSQNIIRNLKESDYQLDDEDCESTQPMLRDGKVSVKKLMEEDMVVEKKRKQNSNDAENQDSDFQCQSLKRSSSAYQQKRKYSPVSSDMDLANDADIDNLVREIFSRIQQRSVEHEEEEMDNFCVLLEKKHAKFEKQLIEATKVILRGKLISGMPLGQDGKIHYSKEFMDAVDALVSHKELFFKLLEDPNSKLTRRINNLLNAEQGKSDNLKESHGPHHRKHHHLFSRRRVRSQEEILLSDNESSEAPYNNNAILDPGSEASSASISVKSCESSLKTKSLFSFTEIKRKLKHAMGKDREGVSTKNEMVKRISRGNQSRETVGRMSLSPSRNPHLEAEIHPKRLSSPRRSDISGVERSEMNSEYEISSPSKQKMSNSSFLEPHHIHKHSSHVLTDENDPEKFYERELAKKSACTPDRASSPTFSPARKSSCSSPYAHVKLSSPRKSLNSNADSQVLEQANNLNVAEDLSAQSELDDTLSPKLESWDPSPIISILGDGEDVSRSSVEMSLEGNVKDLLLQTTEKLSKNESAHLGISVYKVEDEGDATEVFEAEAGTAAAFDEQDKNYGDFTASPKAPCSDKMEQFGDLTSRLDRPSPVSVLEPVYLDGEISPAPTEMLPGELPVAPLKIYFDEDDLPESDKSVVDKKQPCHDNESKQKYIKEILTASGFSWNKFYLRSLSSDQLLDTSLYDAELDIHSDQAPNEYKLLFDCTNGVVMDLCARYFGGSPLTPLSKYRPIPDTKIAFQEIWEGLEWHLRPLSPPWSLEQIVAKDLARDGRWMDLRSDADTIGTEIEDMILQELVEDTVMSCFSEECTDDEASSAMMSVTD</sequence>
<protein>
    <recommendedName>
        <fullName evidence="6">DUF4378 domain-containing protein</fullName>
    </recommendedName>
</protein>
<organism evidence="4 5">
    <name type="scientific">Kalanchoe fedtschenkoi</name>
    <name type="common">Lavender scallops</name>
    <name type="synonym">South American air plant</name>
    <dbReference type="NCBI Taxonomy" id="63787"/>
    <lineage>
        <taxon>Eukaryota</taxon>
        <taxon>Viridiplantae</taxon>
        <taxon>Streptophyta</taxon>
        <taxon>Embryophyta</taxon>
        <taxon>Tracheophyta</taxon>
        <taxon>Spermatophyta</taxon>
        <taxon>Magnoliopsida</taxon>
        <taxon>eudicotyledons</taxon>
        <taxon>Gunneridae</taxon>
        <taxon>Pentapetalae</taxon>
        <taxon>Saxifragales</taxon>
        <taxon>Crassulaceae</taxon>
        <taxon>Kalanchoe</taxon>
    </lineage>
</organism>